<keyword evidence="3" id="KW-1185">Reference proteome</keyword>
<comment type="caution">
    <text evidence="2">The sequence shown here is derived from an EMBL/GenBank/DDBJ whole genome shotgun (WGS) entry which is preliminary data.</text>
</comment>
<evidence type="ECO:0000256" key="1">
    <source>
        <dbReference type="SAM" id="Phobius"/>
    </source>
</evidence>
<feature type="transmembrane region" description="Helical" evidence="1">
    <location>
        <begin position="98"/>
        <end position="116"/>
    </location>
</feature>
<evidence type="ECO:0000313" key="3">
    <source>
        <dbReference type="Proteomes" id="UP000037020"/>
    </source>
</evidence>
<dbReference type="EMBL" id="LGUT01001262">
    <property type="protein sequence ID" value="KOG89301.1"/>
    <property type="molecule type" value="Genomic_DNA"/>
</dbReference>
<keyword evidence="1" id="KW-0812">Transmembrane</keyword>
<gene>
    <name evidence="2" type="ORF">ADK38_15035</name>
</gene>
<evidence type="ECO:0000313" key="2">
    <source>
        <dbReference type="EMBL" id="KOG89301.1"/>
    </source>
</evidence>
<accession>A0ABR5J7H4</accession>
<name>A0ABR5J7H4_9ACTN</name>
<feature type="transmembrane region" description="Helical" evidence="1">
    <location>
        <begin position="71"/>
        <end position="92"/>
    </location>
</feature>
<proteinExistence type="predicted"/>
<reference evidence="2 3" key="1">
    <citation type="submission" date="2015-07" db="EMBL/GenBank/DDBJ databases">
        <authorList>
            <person name="Ju K.-S."/>
            <person name="Doroghazi J.R."/>
            <person name="Metcalf W.W."/>
        </authorList>
    </citation>
    <scope>NUCLEOTIDE SEQUENCE [LARGE SCALE GENOMIC DNA]</scope>
    <source>
        <strain evidence="2 3">NRRL B-3589</strain>
    </source>
</reference>
<keyword evidence="1" id="KW-0472">Membrane</keyword>
<feature type="transmembrane region" description="Helical" evidence="1">
    <location>
        <begin position="34"/>
        <end position="59"/>
    </location>
</feature>
<sequence length="133" mass="14254">MALVLEAIGIAFLNWFLGEVVDKQDMSLAGLDPHAMTLAAWAAGAVFALYLLLCAFLCARTAWRDRPPRTLPRIILITCAVVHGLLGAFAISLVGWPAFALMMAVLALIVLSLVLYDPAPDPKQKPAGDPRTA</sequence>
<protein>
    <submittedName>
        <fullName evidence="2">Membrane protein</fullName>
    </submittedName>
</protein>
<dbReference type="Proteomes" id="UP000037020">
    <property type="component" value="Unassembled WGS sequence"/>
</dbReference>
<organism evidence="2 3">
    <name type="scientific">Streptomyces varsoviensis</name>
    <dbReference type="NCBI Taxonomy" id="67373"/>
    <lineage>
        <taxon>Bacteria</taxon>
        <taxon>Bacillati</taxon>
        <taxon>Actinomycetota</taxon>
        <taxon>Actinomycetes</taxon>
        <taxon>Kitasatosporales</taxon>
        <taxon>Streptomycetaceae</taxon>
        <taxon>Streptomyces</taxon>
    </lineage>
</organism>
<keyword evidence="1" id="KW-1133">Transmembrane helix</keyword>